<dbReference type="Pfam" id="PF09421">
    <property type="entry name" value="FRQ"/>
    <property type="match status" value="1"/>
</dbReference>
<feature type="compositionally biased region" description="Polar residues" evidence="2">
    <location>
        <begin position="1"/>
        <end position="10"/>
    </location>
</feature>
<accession>A0A9W4DN66</accession>
<feature type="region of interest" description="Disordered" evidence="2">
    <location>
        <begin position="84"/>
        <end position="110"/>
    </location>
</feature>
<dbReference type="GO" id="GO:0005634">
    <property type="term" value="C:nucleus"/>
    <property type="evidence" value="ECO:0007669"/>
    <property type="project" value="InterPro"/>
</dbReference>
<comment type="caution">
    <text evidence="3">The sequence shown here is derived from an EMBL/GenBank/DDBJ whole genome shotgun (WGS) entry which is preliminary data.</text>
</comment>
<feature type="region of interest" description="Disordered" evidence="2">
    <location>
        <begin position="231"/>
        <end position="257"/>
    </location>
</feature>
<feature type="region of interest" description="Disordered" evidence="2">
    <location>
        <begin position="628"/>
        <end position="694"/>
    </location>
</feature>
<dbReference type="AlphaFoldDB" id="A0A9W4DN66"/>
<feature type="compositionally biased region" description="Low complexity" evidence="2">
    <location>
        <begin position="381"/>
        <end position="395"/>
    </location>
</feature>
<dbReference type="GO" id="GO:0005737">
    <property type="term" value="C:cytoplasm"/>
    <property type="evidence" value="ECO:0007669"/>
    <property type="project" value="InterPro"/>
</dbReference>
<feature type="region of interest" description="Disordered" evidence="2">
    <location>
        <begin position="1"/>
        <end position="68"/>
    </location>
</feature>
<feature type="compositionally biased region" description="Polar residues" evidence="2">
    <location>
        <begin position="646"/>
        <end position="657"/>
    </location>
</feature>
<dbReference type="GO" id="GO:0006355">
    <property type="term" value="P:regulation of DNA-templated transcription"/>
    <property type="evidence" value="ECO:0007669"/>
    <property type="project" value="InterPro"/>
</dbReference>
<evidence type="ECO:0000313" key="4">
    <source>
        <dbReference type="Proteomes" id="UP000683417"/>
    </source>
</evidence>
<dbReference type="Proteomes" id="UP000683417">
    <property type="component" value="Unassembled WGS sequence"/>
</dbReference>
<dbReference type="EMBL" id="CAJHIT010000007">
    <property type="protein sequence ID" value="CAD6503111.1"/>
    <property type="molecule type" value="Genomic_DNA"/>
</dbReference>
<evidence type="ECO:0000256" key="2">
    <source>
        <dbReference type="SAM" id="MobiDB-lite"/>
    </source>
</evidence>
<feature type="region of interest" description="Disordered" evidence="2">
    <location>
        <begin position="490"/>
        <end position="509"/>
    </location>
</feature>
<keyword evidence="1" id="KW-0175">Coiled coil</keyword>
<sequence>MNFTTVQVGQKNMPGESINREKKVPGIETRSGPKSTHRSHRRNHPYAFSQARSLSKDHKAPKETSSSAYQQWFDESNAHPNATIFSSAEFDPPHFLQSNQSSAHSGQVYTDGNDSSEAAIRNYRSIIDDLTIENRNLKEKLRWHQNQSLNQLDKDKLFELRIHELPPGKRRELEQTLSSFIYSFSEVGNERLEPELSFSRAKPTVEIIAGSAPNQSSSASTLHSQLQDFSHVSTNTSKNPTTVDLDSKSPEETRATSQEIEKLTIPQADIIAQHPQYSEGHLPNYPSKYMTKTQKMKLVVQRLEQLYTGKTSLSLEEHSKGSVTPEIPDVAQCNLKSLDKSKSRLGAREAHMKKISTRSEDSTPPDTFSGPEECSGNPSHSNMSDENSSETSSSDQRPTRPFDLDPDRSQIPAENMQYIRHLGLSPAMLKINDSVNHVESNGWVYLNLLTNMAQLHIINVTAEFVRTSVLKMSKNFEISSNGQMIRWKGDSKEAAISSDGSNESKSSSFCISDPKISENHHLETEIEPNIESFFPSSGRRNNFHYIPLFNHEYRSENTTESIASQPDTELRDWESCTPAPHAHNWRSKKHILLGEEPPVSDGAIIFYNRARFYVDLCGDREIAGLPFPCPSSEEDTSSSYRKELQTENLPRSESGSYLSIRPFKQPLQHSTSDDDEDLSSFLQIPPATEDNSNELPLRQYSEKGFHIPSSLQPLKVSGIGGTQPADHFEMHVLTRRSTIIPTRLIKKKGPRINRINRPISRHSLNIFQNPADVPKSNQTAPDKLASIEDKTNPVQIVIISTKTINLPPSQLPLPPGIVSSPESDQTSETTSSLNM</sequence>
<evidence type="ECO:0000313" key="3">
    <source>
        <dbReference type="EMBL" id="CAD6503111.1"/>
    </source>
</evidence>
<feature type="region of interest" description="Disordered" evidence="2">
    <location>
        <begin position="341"/>
        <end position="411"/>
    </location>
</feature>
<feature type="compositionally biased region" description="Polar residues" evidence="2">
    <location>
        <begin position="231"/>
        <end position="244"/>
    </location>
</feature>
<feature type="compositionally biased region" description="Polar residues" evidence="2">
    <location>
        <begin position="820"/>
        <end position="835"/>
    </location>
</feature>
<feature type="region of interest" description="Disordered" evidence="2">
    <location>
        <begin position="809"/>
        <end position="835"/>
    </location>
</feature>
<feature type="compositionally biased region" description="Basic residues" evidence="2">
    <location>
        <begin position="35"/>
        <end position="44"/>
    </location>
</feature>
<gene>
    <name evidence="3" type="ORF">BGTH12_LOCUS4469</name>
</gene>
<reference evidence="3" key="1">
    <citation type="submission" date="2020-10" db="EMBL/GenBank/DDBJ databases">
        <authorList>
            <person name="Muller C M."/>
        </authorList>
    </citation>
    <scope>NUCLEOTIDE SEQUENCE</scope>
    <source>
        <strain evidence="3">THUN-12</strain>
    </source>
</reference>
<protein>
    <submittedName>
        <fullName evidence="3">BgTH12-02780</fullName>
    </submittedName>
</protein>
<feature type="coiled-coil region" evidence="1">
    <location>
        <begin position="120"/>
        <end position="147"/>
    </location>
</feature>
<evidence type="ECO:0000256" key="1">
    <source>
        <dbReference type="SAM" id="Coils"/>
    </source>
</evidence>
<dbReference type="InterPro" id="IPR018554">
    <property type="entry name" value="FRQ"/>
</dbReference>
<name>A0A9W4DN66_BLUGR</name>
<feature type="compositionally biased region" description="Polar residues" evidence="2">
    <location>
        <begin position="96"/>
        <end position="110"/>
    </location>
</feature>
<organism evidence="3 4">
    <name type="scientific">Blumeria graminis f. sp. triticale</name>
    <dbReference type="NCBI Taxonomy" id="1689686"/>
    <lineage>
        <taxon>Eukaryota</taxon>
        <taxon>Fungi</taxon>
        <taxon>Dikarya</taxon>
        <taxon>Ascomycota</taxon>
        <taxon>Pezizomycotina</taxon>
        <taxon>Leotiomycetes</taxon>
        <taxon>Erysiphales</taxon>
        <taxon>Erysiphaceae</taxon>
        <taxon>Blumeria</taxon>
    </lineage>
</organism>
<feature type="compositionally biased region" description="Basic and acidic residues" evidence="2">
    <location>
        <begin position="397"/>
        <end position="408"/>
    </location>
</feature>
<dbReference type="GO" id="GO:0007623">
    <property type="term" value="P:circadian rhythm"/>
    <property type="evidence" value="ECO:0007669"/>
    <property type="project" value="InterPro"/>
</dbReference>
<proteinExistence type="predicted"/>
<feature type="compositionally biased region" description="Basic and acidic residues" evidence="2">
    <location>
        <begin position="341"/>
        <end position="361"/>
    </location>
</feature>
<feature type="compositionally biased region" description="Basic and acidic residues" evidence="2">
    <location>
        <begin position="245"/>
        <end position="257"/>
    </location>
</feature>
<feature type="compositionally biased region" description="Low complexity" evidence="2">
    <location>
        <begin position="497"/>
        <end position="508"/>
    </location>
</feature>